<organism evidence="1 2">
    <name type="scientific">Bermanella marisrubri</name>
    <dbReference type="NCBI Taxonomy" id="207949"/>
    <lineage>
        <taxon>Bacteria</taxon>
        <taxon>Pseudomonadati</taxon>
        <taxon>Pseudomonadota</taxon>
        <taxon>Gammaproteobacteria</taxon>
        <taxon>Oceanospirillales</taxon>
        <taxon>Oceanospirillaceae</taxon>
        <taxon>Bermanella</taxon>
    </lineage>
</organism>
<keyword evidence="2" id="KW-1185">Reference proteome</keyword>
<dbReference type="AlphaFoldDB" id="Q1N4T5"/>
<dbReference type="HOGENOM" id="CLU_016532_0_0_6"/>
<dbReference type="InterPro" id="IPR010727">
    <property type="entry name" value="DUF1302"/>
</dbReference>
<evidence type="ECO:0008006" key="3">
    <source>
        <dbReference type="Google" id="ProtNLM"/>
    </source>
</evidence>
<dbReference type="EMBL" id="AAQH01000002">
    <property type="protein sequence ID" value="EAT13343.1"/>
    <property type="molecule type" value="Genomic_DNA"/>
</dbReference>
<reference evidence="1 2" key="1">
    <citation type="submission" date="2006-03" db="EMBL/GenBank/DDBJ databases">
        <authorList>
            <person name="Pinhassi J."/>
            <person name="Pedros-Alio C."/>
            <person name="Ferriera S."/>
            <person name="Johnson J."/>
            <person name="Kravitz S."/>
            <person name="Halpern A."/>
            <person name="Remington K."/>
            <person name="Beeson K."/>
            <person name="Tran B."/>
            <person name="Rogers Y.-H."/>
            <person name="Friedman R."/>
            <person name="Venter J.C."/>
        </authorList>
    </citation>
    <scope>NUCLEOTIDE SEQUENCE [LARGE SCALE GENOMIC DNA]</scope>
    <source>
        <strain evidence="1 2">RED65</strain>
    </source>
</reference>
<protein>
    <recommendedName>
        <fullName evidence="3">DUF1302 domain-containing protein</fullName>
    </recommendedName>
</protein>
<dbReference type="Pfam" id="PF06980">
    <property type="entry name" value="DUF1302"/>
    <property type="match status" value="1"/>
</dbReference>
<evidence type="ECO:0000313" key="1">
    <source>
        <dbReference type="EMBL" id="EAT13343.1"/>
    </source>
</evidence>
<dbReference type="STRING" id="207949.RED65_01245"/>
<dbReference type="OrthoDB" id="7000272at2"/>
<proteinExistence type="predicted"/>
<gene>
    <name evidence="1" type="ORF">RED65_01245</name>
</gene>
<comment type="caution">
    <text evidence="1">The sequence shown here is derived from an EMBL/GenBank/DDBJ whole genome shotgun (WGS) entry which is preliminary data.</text>
</comment>
<evidence type="ECO:0000313" key="2">
    <source>
        <dbReference type="Proteomes" id="UP000004263"/>
    </source>
</evidence>
<dbReference type="Proteomes" id="UP000004263">
    <property type="component" value="Unassembled WGS sequence"/>
</dbReference>
<name>Q1N4T5_9GAMM</name>
<accession>Q1N4T5</accession>
<sequence>MMSGLTLSTGLQAVEFNVAGIEGSFNSQLSIGSSWRVEDPSQALLVSGNNNDGNANFDKDDAFSQVFKGTHDLHLRGDYHGIFVRGKYWYDFALEEGKVSQGHSANNFASDEKLNDEGFNELSQFSGAALMDAYVYGMYEVGYTPIDVRIGRQVVSWGESTFILGGVNSINPVDVNAFRRPGAEIKEGLLPVNMAYTNIGLTPTLSLEAFYQLEFQETVIPGCGTYFAFNDYAPEGCDVVLLTNEQTASLSDAQVYGAGLFINRYSDGKREAEDDGQYGLALRYYSEALGDTEFGLYHMNIHSRLPLISGIKATGWQNAVDAGGANAAIANNSPSTFYYVSYPEDIQLTGLSFATNVGAVAVSGEISHKQNVPLQINANMLLTAGLTGYSDSLALNQDVAQTADGADFKGYRLFDVSQAQFTMVQFFDRILGASRYTLIAEAGYTFVHDLDESDEAIKFGRPGIFNGEEGYVTEGSWGYRLRFAGNYRNVWGATVKPTLAWSHDVEGVAPQPGGAFVEGNQSLGLSVDASFARYYSVGVAFTQYMGGDYNISEDRDFVSISGSVQF</sequence>